<sequence>MPHKKWEQFYQDNQRFHLEPHEMLSKVITHLREIEAHKVLDLGCGSGRHLIALAEEGFAVEGIDFSPSAVDLAQNWLQEKGFDYRVSIADLHEEIKSLEKDSFGGILAIDSIHYGSLEEFKSSLREINRLLITGGLLFLVVPTENSIIDRQNIEQIIFTEGQIRDLLADHFDILELRVDSNNDIAILATEKS</sequence>
<dbReference type="CDD" id="cd02440">
    <property type="entry name" value="AdoMet_MTases"/>
    <property type="match status" value="1"/>
</dbReference>
<accession>A0A955L586</accession>
<dbReference type="SUPFAM" id="SSF53335">
    <property type="entry name" value="S-adenosyl-L-methionine-dependent methyltransferases"/>
    <property type="match status" value="1"/>
</dbReference>
<evidence type="ECO:0000256" key="3">
    <source>
        <dbReference type="ARBA" id="ARBA00022691"/>
    </source>
</evidence>
<dbReference type="Gene3D" id="3.40.50.150">
    <property type="entry name" value="Vaccinia Virus protein VP39"/>
    <property type="match status" value="1"/>
</dbReference>
<reference evidence="5" key="2">
    <citation type="journal article" date="2021" name="Microbiome">
        <title>Successional dynamics and alternative stable states in a saline activated sludge microbial community over 9 years.</title>
        <authorList>
            <person name="Wang Y."/>
            <person name="Ye J."/>
            <person name="Ju F."/>
            <person name="Liu L."/>
            <person name="Boyd J.A."/>
            <person name="Deng Y."/>
            <person name="Parks D.H."/>
            <person name="Jiang X."/>
            <person name="Yin X."/>
            <person name="Woodcroft B.J."/>
            <person name="Tyson G.W."/>
            <person name="Hugenholtz P."/>
            <person name="Polz M.F."/>
            <person name="Zhang T."/>
        </authorList>
    </citation>
    <scope>NUCLEOTIDE SEQUENCE</scope>
    <source>
        <strain evidence="5">HKST-UBA14</strain>
    </source>
</reference>
<name>A0A955L586_9BACT</name>
<gene>
    <name evidence="5" type="ORF">KC909_01860</name>
</gene>
<evidence type="ECO:0000313" key="5">
    <source>
        <dbReference type="EMBL" id="MCA9383087.1"/>
    </source>
</evidence>
<evidence type="ECO:0000259" key="4">
    <source>
        <dbReference type="Pfam" id="PF13649"/>
    </source>
</evidence>
<evidence type="ECO:0000256" key="1">
    <source>
        <dbReference type="ARBA" id="ARBA00022603"/>
    </source>
</evidence>
<evidence type="ECO:0000256" key="2">
    <source>
        <dbReference type="ARBA" id="ARBA00022679"/>
    </source>
</evidence>
<dbReference type="AlphaFoldDB" id="A0A955L586"/>
<reference evidence="5" key="1">
    <citation type="submission" date="2020-04" db="EMBL/GenBank/DDBJ databases">
        <authorList>
            <person name="Zhang T."/>
        </authorList>
    </citation>
    <scope>NUCLEOTIDE SEQUENCE</scope>
    <source>
        <strain evidence="5">HKST-UBA14</strain>
    </source>
</reference>
<keyword evidence="2" id="KW-0808">Transferase</keyword>
<feature type="domain" description="Methyltransferase" evidence="4">
    <location>
        <begin position="39"/>
        <end position="135"/>
    </location>
</feature>
<dbReference type="InterPro" id="IPR041698">
    <property type="entry name" value="Methyltransf_25"/>
</dbReference>
<dbReference type="GO" id="GO:0032259">
    <property type="term" value="P:methylation"/>
    <property type="evidence" value="ECO:0007669"/>
    <property type="project" value="UniProtKB-KW"/>
</dbReference>
<keyword evidence="1 5" id="KW-0489">Methyltransferase</keyword>
<dbReference type="PANTHER" id="PTHR43464:SF19">
    <property type="entry name" value="UBIQUINONE BIOSYNTHESIS O-METHYLTRANSFERASE, MITOCHONDRIAL"/>
    <property type="match status" value="1"/>
</dbReference>
<comment type="caution">
    <text evidence="5">The sequence shown here is derived from an EMBL/GenBank/DDBJ whole genome shotgun (WGS) entry which is preliminary data.</text>
</comment>
<dbReference type="InterPro" id="IPR029063">
    <property type="entry name" value="SAM-dependent_MTases_sf"/>
</dbReference>
<dbReference type="GO" id="GO:0008168">
    <property type="term" value="F:methyltransferase activity"/>
    <property type="evidence" value="ECO:0007669"/>
    <property type="project" value="UniProtKB-KW"/>
</dbReference>
<dbReference type="Pfam" id="PF13649">
    <property type="entry name" value="Methyltransf_25"/>
    <property type="match status" value="1"/>
</dbReference>
<protein>
    <submittedName>
        <fullName evidence="5">Class I SAM-dependent methyltransferase</fullName>
    </submittedName>
</protein>
<organism evidence="5 6">
    <name type="scientific">Candidatus Dojkabacteria bacterium</name>
    <dbReference type="NCBI Taxonomy" id="2099670"/>
    <lineage>
        <taxon>Bacteria</taxon>
        <taxon>Candidatus Dojkabacteria</taxon>
    </lineage>
</organism>
<proteinExistence type="predicted"/>
<dbReference type="Proteomes" id="UP000783287">
    <property type="component" value="Unassembled WGS sequence"/>
</dbReference>
<keyword evidence="3" id="KW-0949">S-adenosyl-L-methionine</keyword>
<evidence type="ECO:0000313" key="6">
    <source>
        <dbReference type="Proteomes" id="UP000783287"/>
    </source>
</evidence>
<dbReference type="PANTHER" id="PTHR43464">
    <property type="entry name" value="METHYLTRANSFERASE"/>
    <property type="match status" value="1"/>
</dbReference>
<dbReference type="EMBL" id="JAGQLK010000025">
    <property type="protein sequence ID" value="MCA9383087.1"/>
    <property type="molecule type" value="Genomic_DNA"/>
</dbReference>